<keyword evidence="3" id="KW-1185">Reference proteome</keyword>
<feature type="region of interest" description="Disordered" evidence="1">
    <location>
        <begin position="1"/>
        <end position="63"/>
    </location>
</feature>
<proteinExistence type="predicted"/>
<evidence type="ECO:0000313" key="3">
    <source>
        <dbReference type="Proteomes" id="UP000054703"/>
    </source>
</evidence>
<evidence type="ECO:0000313" key="2">
    <source>
        <dbReference type="EMBL" id="KTD61311.1"/>
    </source>
</evidence>
<feature type="compositionally biased region" description="Basic and acidic residues" evidence="1">
    <location>
        <begin position="54"/>
        <end position="63"/>
    </location>
</feature>
<comment type="caution">
    <text evidence="2">The sequence shown here is derived from an EMBL/GenBank/DDBJ whole genome shotgun (WGS) entry which is preliminary data.</text>
</comment>
<accession>A0A0W0YXC6</accession>
<feature type="compositionally biased region" description="Basic and acidic residues" evidence="1">
    <location>
        <begin position="248"/>
        <end position="260"/>
    </location>
</feature>
<dbReference type="PATRIC" id="fig|45074.5.peg.1997"/>
<dbReference type="Proteomes" id="UP000054703">
    <property type="component" value="Unassembled WGS sequence"/>
</dbReference>
<dbReference type="RefSeq" id="WP_058514151.1">
    <property type="nucleotide sequence ID" value="NZ_CAAAIH010000043.1"/>
</dbReference>
<gene>
    <name evidence="2" type="ORF">Lsan_1873</name>
</gene>
<organism evidence="2 3">
    <name type="scientific">Legionella santicrucis</name>
    <dbReference type="NCBI Taxonomy" id="45074"/>
    <lineage>
        <taxon>Bacteria</taxon>
        <taxon>Pseudomonadati</taxon>
        <taxon>Pseudomonadota</taxon>
        <taxon>Gammaproteobacteria</taxon>
        <taxon>Legionellales</taxon>
        <taxon>Legionellaceae</taxon>
        <taxon>Legionella</taxon>
    </lineage>
</organism>
<evidence type="ECO:0008006" key="4">
    <source>
        <dbReference type="Google" id="ProtNLM"/>
    </source>
</evidence>
<name>A0A0W0YXC6_9GAMM</name>
<reference evidence="2 3" key="1">
    <citation type="submission" date="2015-11" db="EMBL/GenBank/DDBJ databases">
        <title>Genomic analysis of 38 Legionella species identifies large and diverse effector repertoires.</title>
        <authorList>
            <person name="Burstein D."/>
            <person name="Amaro F."/>
            <person name="Zusman T."/>
            <person name="Lifshitz Z."/>
            <person name="Cohen O."/>
            <person name="Gilbert J.A."/>
            <person name="Pupko T."/>
            <person name="Shuman H.A."/>
            <person name="Segal G."/>
        </authorList>
    </citation>
    <scope>NUCLEOTIDE SEQUENCE [LARGE SCALE GENOMIC DNA]</scope>
    <source>
        <strain evidence="2 3">SC-63-C7</strain>
    </source>
</reference>
<sequence>MATTQQDIQKLNEIEAQKQKDNQQMMEQAQATRAANNQEMLNPNQEIEQNTKNMDVKKDPNKNHDLEQICQDWLKKYKKQKPDFNEDENKLKVDEDNGRITLQFKNTEAEEDFLRYLAKQGVDGKVSMGGDVIALTKNGELIDPRTNKAFPEGGYKELVDQLRAGKNYNDLPIPTSSENSPKFVENSPTPKPVENSSKPVENSPDLPLSALKNTPSFDNIKSNINDFSSKQEGSELNSSTNQQLSAEMKGDDSISEGPRR</sequence>
<dbReference type="EMBL" id="LNYU01000042">
    <property type="protein sequence ID" value="KTD61311.1"/>
    <property type="molecule type" value="Genomic_DNA"/>
</dbReference>
<feature type="compositionally biased region" description="Polar residues" evidence="1">
    <location>
        <begin position="22"/>
        <end position="53"/>
    </location>
</feature>
<feature type="compositionally biased region" description="Basic and acidic residues" evidence="1">
    <location>
        <begin position="10"/>
        <end position="21"/>
    </location>
</feature>
<evidence type="ECO:0000256" key="1">
    <source>
        <dbReference type="SAM" id="MobiDB-lite"/>
    </source>
</evidence>
<dbReference type="AlphaFoldDB" id="A0A0W0YXC6"/>
<protein>
    <recommendedName>
        <fullName evidence="4">Substrate of the Dot/Icm secretion system</fullName>
    </recommendedName>
</protein>
<feature type="compositionally biased region" description="Polar residues" evidence="1">
    <location>
        <begin position="211"/>
        <end position="245"/>
    </location>
</feature>
<feature type="region of interest" description="Disordered" evidence="1">
    <location>
        <begin position="166"/>
        <end position="260"/>
    </location>
</feature>